<organism evidence="3">
    <name type="scientific">Soboliphyme baturini</name>
    <dbReference type="NCBI Taxonomy" id="241478"/>
    <lineage>
        <taxon>Eukaryota</taxon>
        <taxon>Metazoa</taxon>
        <taxon>Ecdysozoa</taxon>
        <taxon>Nematoda</taxon>
        <taxon>Enoplea</taxon>
        <taxon>Dorylaimia</taxon>
        <taxon>Dioctophymatida</taxon>
        <taxon>Dioctophymatoidea</taxon>
        <taxon>Soboliphymatidae</taxon>
        <taxon>Soboliphyme</taxon>
    </lineage>
</organism>
<protein>
    <submittedName>
        <fullName evidence="3">Non-specific serine/threonine protein kinase</fullName>
    </submittedName>
</protein>
<reference evidence="1 2" key="2">
    <citation type="submission" date="2018-11" db="EMBL/GenBank/DDBJ databases">
        <authorList>
            <consortium name="Pathogen Informatics"/>
        </authorList>
    </citation>
    <scope>NUCLEOTIDE SEQUENCE [LARGE SCALE GENOMIC DNA]</scope>
</reference>
<sequence length="605" mass="68283">MLLDLCHFQTDALRILNELLSCLADFSLPCFTEAGSACDYVCRCTFRLVLNVAGAIAGHLKRVEEETTMTEASSERCFCFDIVLDAVRVVRSFEDDSLLTSVISCLTLCSPSESFLSRFCDFLLRTSLSLLRLNKRTTQVCDVTSKQRRQHKTFVHSFHHSLYFTYNGENEPPGPCVLSSIESVVFRCLENVGDDCCQSICMDTLEKYPTCCCFPLETYLLFFVKHYHEFSRELRSRFSRCAPIEGAITNGRNEEAAGVIFSEAFSSLLDTLDSPDRGLLLKQLFPVMAGQPDIFRHQLFVGCIAERVADALQFIRRSGGLQLWANVALARLLLKFASVCLVRSGYYSFRTIVFPLLDEMLTLEGLQLMTTRLVIRAAVVEQQLVQEIGPIDQELTSVQQFVGRHLLSFFTVIEKDVHSFVFGNSDGFLCVFVHVMRMCTSIFMLCDHFRRQMVAAEAKNKPMTTFFLSLLHFVCKTDTKLLGKYQGRLDNVLKTSLHLLDLLFTRAVDKVSPVLYNMWKVGQVSPDLDSKVRGLILNAKSRNLPLLVRIFLKQIVTKETKLNMRMADESAGSLVYAGHETNLTLANEEDGYKSDSESSDVPGSL</sequence>
<gene>
    <name evidence="1" type="ORF">SBAD_LOCUS12616</name>
</gene>
<evidence type="ECO:0000313" key="3">
    <source>
        <dbReference type="WBParaSite" id="SBAD_0001302601-mRNA-1"/>
    </source>
</evidence>
<dbReference type="Proteomes" id="UP000270296">
    <property type="component" value="Unassembled WGS sequence"/>
</dbReference>
<dbReference type="EMBL" id="UZAM01018301">
    <property type="protein sequence ID" value="VDP50220.1"/>
    <property type="molecule type" value="Genomic_DNA"/>
</dbReference>
<proteinExistence type="predicted"/>
<reference evidence="3" key="1">
    <citation type="submission" date="2016-06" db="UniProtKB">
        <authorList>
            <consortium name="WormBaseParasite"/>
        </authorList>
    </citation>
    <scope>IDENTIFICATION</scope>
</reference>
<evidence type="ECO:0000313" key="2">
    <source>
        <dbReference type="Proteomes" id="UP000270296"/>
    </source>
</evidence>
<name>A0A183J9R8_9BILA</name>
<dbReference type="AlphaFoldDB" id="A0A183J9R8"/>
<dbReference type="WBParaSite" id="SBAD_0001302601-mRNA-1">
    <property type="protein sequence ID" value="SBAD_0001302601-mRNA-1"/>
    <property type="gene ID" value="SBAD_0001302601"/>
</dbReference>
<keyword evidence="2" id="KW-1185">Reference proteome</keyword>
<evidence type="ECO:0000313" key="1">
    <source>
        <dbReference type="EMBL" id="VDP50220.1"/>
    </source>
</evidence>
<accession>A0A183J9R8</accession>